<feature type="active site" description="Charge relay system" evidence="11">
    <location>
        <position position="92"/>
    </location>
</feature>
<evidence type="ECO:0000256" key="4">
    <source>
        <dbReference type="ARBA" id="ARBA00022670"/>
    </source>
</evidence>
<evidence type="ECO:0000256" key="13">
    <source>
        <dbReference type="SAM" id="Phobius"/>
    </source>
</evidence>
<evidence type="ECO:0000256" key="12">
    <source>
        <dbReference type="SAM" id="MobiDB-lite"/>
    </source>
</evidence>
<evidence type="ECO:0000313" key="16">
    <source>
        <dbReference type="EMBL" id="MBS9532775.1"/>
    </source>
</evidence>
<evidence type="ECO:0000256" key="5">
    <source>
        <dbReference type="ARBA" id="ARBA00022692"/>
    </source>
</evidence>
<proteinExistence type="inferred from homology"/>
<evidence type="ECO:0000256" key="9">
    <source>
        <dbReference type="ARBA" id="ARBA00022989"/>
    </source>
</evidence>
<dbReference type="EMBL" id="JAHCLR010000005">
    <property type="protein sequence ID" value="MBS9532775.1"/>
    <property type="molecule type" value="Genomic_DNA"/>
</dbReference>
<dbReference type="PROSITE" id="PS51892">
    <property type="entry name" value="SUBTILASE"/>
    <property type="match status" value="1"/>
</dbReference>
<dbReference type="PANTHER" id="PTHR42884">
    <property type="entry name" value="PROPROTEIN CONVERTASE SUBTILISIN/KEXIN-RELATED"/>
    <property type="match status" value="1"/>
</dbReference>
<feature type="chain" id="PRO_5046506013" evidence="14">
    <location>
        <begin position="24"/>
        <end position="448"/>
    </location>
</feature>
<dbReference type="InterPro" id="IPR015500">
    <property type="entry name" value="Peptidase_S8_subtilisin-rel"/>
</dbReference>
<organism evidence="16 17">
    <name type="scientific">Mycolicibacter acidiphilus</name>
    <dbReference type="NCBI Taxonomy" id="2835306"/>
    <lineage>
        <taxon>Bacteria</taxon>
        <taxon>Bacillati</taxon>
        <taxon>Actinomycetota</taxon>
        <taxon>Actinomycetes</taxon>
        <taxon>Mycobacteriales</taxon>
        <taxon>Mycobacteriaceae</taxon>
        <taxon>Mycolicibacter</taxon>
    </lineage>
</organism>
<evidence type="ECO:0000259" key="15">
    <source>
        <dbReference type="Pfam" id="PF00082"/>
    </source>
</evidence>
<dbReference type="Gene3D" id="3.40.50.200">
    <property type="entry name" value="Peptidase S8/S53 domain"/>
    <property type="match status" value="1"/>
</dbReference>
<evidence type="ECO:0000256" key="10">
    <source>
        <dbReference type="ARBA" id="ARBA00023136"/>
    </source>
</evidence>
<dbReference type="InterPro" id="IPR023834">
    <property type="entry name" value="T7SS_pept_S8A_mycosin"/>
</dbReference>
<evidence type="ECO:0000256" key="8">
    <source>
        <dbReference type="ARBA" id="ARBA00022825"/>
    </source>
</evidence>
<feature type="region of interest" description="Disordered" evidence="12">
    <location>
        <begin position="240"/>
        <end position="260"/>
    </location>
</feature>
<keyword evidence="9 13" id="KW-1133">Transmembrane helix</keyword>
<dbReference type="GO" id="GO:0006508">
    <property type="term" value="P:proteolysis"/>
    <property type="evidence" value="ECO:0007669"/>
    <property type="project" value="UniProtKB-KW"/>
</dbReference>
<keyword evidence="10 13" id="KW-0472">Membrane</keyword>
<dbReference type="PRINTS" id="PR00723">
    <property type="entry name" value="SUBTILISIN"/>
</dbReference>
<evidence type="ECO:0000256" key="6">
    <source>
        <dbReference type="ARBA" id="ARBA00022729"/>
    </source>
</evidence>
<dbReference type="NCBIfam" id="TIGR03921">
    <property type="entry name" value="T7SS_mycosin"/>
    <property type="match status" value="1"/>
</dbReference>
<accession>A0ABS5RER2</accession>
<feature type="active site" description="Charge relay system" evidence="11">
    <location>
        <position position="123"/>
    </location>
</feature>
<keyword evidence="8 11" id="KW-0720">Serine protease</keyword>
<feature type="active site" description="Charge relay system" evidence="11">
    <location>
        <position position="334"/>
    </location>
</feature>
<dbReference type="GO" id="GO:0008233">
    <property type="term" value="F:peptidase activity"/>
    <property type="evidence" value="ECO:0007669"/>
    <property type="project" value="UniProtKB-KW"/>
</dbReference>
<evidence type="ECO:0000256" key="2">
    <source>
        <dbReference type="ARBA" id="ARBA00011073"/>
    </source>
</evidence>
<comment type="caution">
    <text evidence="16">The sequence shown here is derived from an EMBL/GenBank/DDBJ whole genome shotgun (WGS) entry which is preliminary data.</text>
</comment>
<keyword evidence="4 11" id="KW-0645">Protease</keyword>
<comment type="similarity">
    <text evidence="2 11">Belongs to the peptidase S8 family.</text>
</comment>
<feature type="signal peptide" evidence="14">
    <location>
        <begin position="1"/>
        <end position="23"/>
    </location>
</feature>
<evidence type="ECO:0000256" key="7">
    <source>
        <dbReference type="ARBA" id="ARBA00022801"/>
    </source>
</evidence>
<feature type="region of interest" description="Disordered" evidence="12">
    <location>
        <begin position="157"/>
        <end position="177"/>
    </location>
</feature>
<keyword evidence="7 11" id="KW-0378">Hydrolase</keyword>
<evidence type="ECO:0000256" key="14">
    <source>
        <dbReference type="SAM" id="SignalP"/>
    </source>
</evidence>
<dbReference type="SUPFAM" id="SSF52743">
    <property type="entry name" value="Subtilisin-like"/>
    <property type="match status" value="1"/>
</dbReference>
<feature type="transmembrane region" description="Helical" evidence="13">
    <location>
        <begin position="421"/>
        <end position="441"/>
    </location>
</feature>
<keyword evidence="3" id="KW-1003">Cell membrane</keyword>
<keyword evidence="6 14" id="KW-0732">Signal</keyword>
<dbReference type="Pfam" id="PF00082">
    <property type="entry name" value="Peptidase_S8"/>
    <property type="match status" value="1"/>
</dbReference>
<keyword evidence="17" id="KW-1185">Reference proteome</keyword>
<keyword evidence="5 13" id="KW-0812">Transmembrane</keyword>
<protein>
    <submittedName>
        <fullName evidence="16">Type VII secretion-associated serine protease mycosin</fullName>
    </submittedName>
</protein>
<dbReference type="PANTHER" id="PTHR42884:SF14">
    <property type="entry name" value="NEUROENDOCRINE CONVERTASE 1"/>
    <property type="match status" value="1"/>
</dbReference>
<sequence length="448" mass="46187">MRRISVILMVGALAFLSAPPAVAVAPPIIDAGAMPPDETGPDQPMEQRRVCAAPTSFPNANFADAPWANDYLRVAEAQKFATGAGVTVAVIDTGIKPSPRVPAEAGGDFVEAGGNGLEDCDAHGTLTASLIAGRPAPTDAFVGVAPEARLISLRQSSEAFQPTGARTDPNDPNTTQTAGSIRSLARAVVHAANLGANVINISEAACVKATRPIDESTLGAAVNYAVNVKNAVIVVAAGNTGRDCSQNPPADQGNPQDPRGWKSVTTIVTPAWYDPLVLTVGSTSREGVPSGFSMHGPWVGAAAPGEDLIALDYFGNPVNALQGEDGPVPISGTSFSAAYVSGVAALVRQRFPDLTPAQVMNRITATARHPGGGVDNIVGAGVIDPVAALTWDIPTGPKHAAVRVKQIPPPVYIPPPDRRPITMVVIGGASLLVLLGLTALVRRALRRR</sequence>
<evidence type="ECO:0000256" key="1">
    <source>
        <dbReference type="ARBA" id="ARBA00004162"/>
    </source>
</evidence>
<feature type="compositionally biased region" description="Polar residues" evidence="12">
    <location>
        <begin position="242"/>
        <end position="255"/>
    </location>
</feature>
<feature type="domain" description="Peptidase S8/S53" evidence="15">
    <location>
        <begin position="83"/>
        <end position="381"/>
    </location>
</feature>
<dbReference type="InterPro" id="IPR036852">
    <property type="entry name" value="Peptidase_S8/S53_dom_sf"/>
</dbReference>
<dbReference type="InterPro" id="IPR000209">
    <property type="entry name" value="Peptidase_S8/S53_dom"/>
</dbReference>
<gene>
    <name evidence="16" type="primary">mycP</name>
    <name evidence="16" type="ORF">KIH27_04135</name>
</gene>
<comment type="subcellular location">
    <subcellularLocation>
        <location evidence="1">Cell membrane</location>
        <topology evidence="1">Single-pass membrane protein</topology>
    </subcellularLocation>
</comment>
<evidence type="ECO:0000256" key="3">
    <source>
        <dbReference type="ARBA" id="ARBA00022475"/>
    </source>
</evidence>
<dbReference type="Proteomes" id="UP001519535">
    <property type="component" value="Unassembled WGS sequence"/>
</dbReference>
<name>A0ABS5RER2_9MYCO</name>
<evidence type="ECO:0000256" key="11">
    <source>
        <dbReference type="PROSITE-ProRule" id="PRU01240"/>
    </source>
</evidence>
<reference evidence="16 17" key="1">
    <citation type="submission" date="2021-05" db="EMBL/GenBank/DDBJ databases">
        <title>Mycobacterium acidophilum sp. nov., an extremely acid-tolerant member of the genus Mycobacterium.</title>
        <authorList>
            <person name="Xia J."/>
        </authorList>
    </citation>
    <scope>NUCLEOTIDE SEQUENCE [LARGE SCALE GENOMIC DNA]</scope>
    <source>
        <strain evidence="16 17">M1</strain>
    </source>
</reference>
<evidence type="ECO:0000313" key="17">
    <source>
        <dbReference type="Proteomes" id="UP001519535"/>
    </source>
</evidence>